<evidence type="ECO:0000256" key="1">
    <source>
        <dbReference type="SAM" id="MobiDB-lite"/>
    </source>
</evidence>
<dbReference type="InterPro" id="IPR015915">
    <property type="entry name" value="Kelch-typ_b-propeller"/>
</dbReference>
<feature type="region of interest" description="Disordered" evidence="1">
    <location>
        <begin position="344"/>
        <end position="522"/>
    </location>
</feature>
<dbReference type="InterPro" id="IPR036047">
    <property type="entry name" value="F-box-like_dom_sf"/>
</dbReference>
<gene>
    <name evidence="3" type="ORF">ElyMa_003326700</name>
</gene>
<dbReference type="GO" id="GO:0019005">
    <property type="term" value="C:SCF ubiquitin ligase complex"/>
    <property type="evidence" value="ECO:0007669"/>
    <property type="project" value="TreeGrafter"/>
</dbReference>
<reference evidence="3 4" key="1">
    <citation type="journal article" date="2021" name="Elife">
        <title>Chloroplast acquisition without the gene transfer in kleptoplastic sea slugs, Plakobranchus ocellatus.</title>
        <authorList>
            <person name="Maeda T."/>
            <person name="Takahashi S."/>
            <person name="Yoshida T."/>
            <person name="Shimamura S."/>
            <person name="Takaki Y."/>
            <person name="Nagai Y."/>
            <person name="Toyoda A."/>
            <person name="Suzuki Y."/>
            <person name="Arimoto A."/>
            <person name="Ishii H."/>
            <person name="Satoh N."/>
            <person name="Nishiyama T."/>
            <person name="Hasebe M."/>
            <person name="Maruyama T."/>
            <person name="Minagawa J."/>
            <person name="Obokata J."/>
            <person name="Shigenobu S."/>
        </authorList>
    </citation>
    <scope>NUCLEOTIDE SEQUENCE [LARGE SCALE GENOMIC DNA]</scope>
</reference>
<feature type="compositionally biased region" description="Polar residues" evidence="1">
    <location>
        <begin position="434"/>
        <end position="459"/>
    </location>
</feature>
<dbReference type="EMBL" id="BMAT01006851">
    <property type="protein sequence ID" value="GFS20978.1"/>
    <property type="molecule type" value="Genomic_DNA"/>
</dbReference>
<feature type="compositionally biased region" description="Basic and acidic residues" evidence="1">
    <location>
        <begin position="485"/>
        <end position="496"/>
    </location>
</feature>
<feature type="compositionally biased region" description="Basic and acidic residues" evidence="1">
    <location>
        <begin position="551"/>
        <end position="560"/>
    </location>
</feature>
<proteinExistence type="predicted"/>
<feature type="compositionally biased region" description="Polar residues" evidence="1">
    <location>
        <begin position="621"/>
        <end position="640"/>
    </location>
</feature>
<dbReference type="PANTHER" id="PTHR46432:SF1">
    <property type="entry name" value="F-BOX ONLY PROTEIN 42"/>
    <property type="match status" value="1"/>
</dbReference>
<dbReference type="SUPFAM" id="SSF117281">
    <property type="entry name" value="Kelch motif"/>
    <property type="match status" value="1"/>
</dbReference>
<dbReference type="PANTHER" id="PTHR46432">
    <property type="entry name" value="F-BOX ONLY PROTEIN 42"/>
    <property type="match status" value="1"/>
</dbReference>
<protein>
    <submittedName>
        <fullName evidence="3">F-box only protein 42</fullName>
    </submittedName>
</protein>
<feature type="domain" description="F-box" evidence="2">
    <location>
        <begin position="21"/>
        <end position="70"/>
    </location>
</feature>
<feature type="compositionally biased region" description="Acidic residues" evidence="1">
    <location>
        <begin position="581"/>
        <end position="590"/>
    </location>
</feature>
<dbReference type="GO" id="GO:1990756">
    <property type="term" value="F:ubiquitin-like ligase-substrate adaptor activity"/>
    <property type="evidence" value="ECO:0007669"/>
    <property type="project" value="TreeGrafter"/>
</dbReference>
<feature type="region of interest" description="Disordered" evidence="1">
    <location>
        <begin position="551"/>
        <end position="597"/>
    </location>
</feature>
<evidence type="ECO:0000259" key="2">
    <source>
        <dbReference type="PROSITE" id="PS50181"/>
    </source>
</evidence>
<dbReference type="Gene3D" id="1.20.1280.50">
    <property type="match status" value="1"/>
</dbReference>
<feature type="compositionally biased region" description="Basic residues" evidence="1">
    <location>
        <begin position="344"/>
        <end position="358"/>
    </location>
</feature>
<dbReference type="Pfam" id="PF13415">
    <property type="entry name" value="Beta-prop_FBX42"/>
    <property type="match status" value="1"/>
</dbReference>
<feature type="compositionally biased region" description="Acidic residues" evidence="1">
    <location>
        <begin position="809"/>
        <end position="820"/>
    </location>
</feature>
<name>A0AAV4JGZ6_9GAST</name>
<feature type="region of interest" description="Disordered" evidence="1">
    <location>
        <begin position="611"/>
        <end position="831"/>
    </location>
</feature>
<dbReference type="InterPro" id="IPR052821">
    <property type="entry name" value="F-box_only_SRC"/>
</dbReference>
<evidence type="ECO:0000313" key="3">
    <source>
        <dbReference type="EMBL" id="GFS20978.1"/>
    </source>
</evidence>
<dbReference type="Pfam" id="PF12937">
    <property type="entry name" value="F-box-like"/>
    <property type="match status" value="1"/>
</dbReference>
<dbReference type="SMART" id="SM00256">
    <property type="entry name" value="FBOX"/>
    <property type="match status" value="1"/>
</dbReference>
<dbReference type="Proteomes" id="UP000762676">
    <property type="component" value="Unassembled WGS sequence"/>
</dbReference>
<organism evidence="3 4">
    <name type="scientific">Elysia marginata</name>
    <dbReference type="NCBI Taxonomy" id="1093978"/>
    <lineage>
        <taxon>Eukaryota</taxon>
        <taxon>Metazoa</taxon>
        <taxon>Spiralia</taxon>
        <taxon>Lophotrochozoa</taxon>
        <taxon>Mollusca</taxon>
        <taxon>Gastropoda</taxon>
        <taxon>Heterobranchia</taxon>
        <taxon>Euthyneura</taxon>
        <taxon>Panpulmonata</taxon>
        <taxon>Sacoglossa</taxon>
        <taxon>Placobranchoidea</taxon>
        <taxon>Plakobranchidae</taxon>
        <taxon>Elysia</taxon>
    </lineage>
</organism>
<dbReference type="AlphaFoldDB" id="A0AAV4JGZ6"/>
<accession>A0AAV4JGZ6</accession>
<dbReference type="Gene3D" id="2.120.10.80">
    <property type="entry name" value="Kelch-type beta propeller"/>
    <property type="match status" value="2"/>
</dbReference>
<feature type="compositionally biased region" description="Low complexity" evidence="1">
    <location>
        <begin position="372"/>
        <end position="387"/>
    </location>
</feature>
<feature type="compositionally biased region" description="Low complexity" evidence="1">
    <location>
        <begin position="666"/>
        <end position="693"/>
    </location>
</feature>
<dbReference type="CDD" id="cd22110">
    <property type="entry name" value="F-box_FBXO42"/>
    <property type="match status" value="1"/>
</dbReference>
<feature type="compositionally biased region" description="Low complexity" evidence="1">
    <location>
        <begin position="738"/>
        <end position="750"/>
    </location>
</feature>
<dbReference type="PROSITE" id="PS50181">
    <property type="entry name" value="FBOX"/>
    <property type="match status" value="1"/>
</dbReference>
<comment type="caution">
    <text evidence="3">The sequence shown here is derived from an EMBL/GenBank/DDBJ whole genome shotgun (WGS) entry which is preliminary data.</text>
</comment>
<dbReference type="InterPro" id="IPR001810">
    <property type="entry name" value="F-box_dom"/>
</dbReference>
<feature type="compositionally biased region" description="Polar residues" evidence="1">
    <location>
        <begin position="403"/>
        <end position="413"/>
    </location>
</feature>
<keyword evidence="4" id="KW-1185">Reference proteome</keyword>
<evidence type="ECO:0000313" key="4">
    <source>
        <dbReference type="Proteomes" id="UP000762676"/>
    </source>
</evidence>
<sequence length="913" mass="100147">MEEPELGPDNEDAEFQDAHGCLMLSSMPEEILEHILGFLSPYREMESAKLVSKQWNRVIQSTVKQKKRKFHQCLARCDVQWTEIRKDRHQGFSERGHIGITDRFSHSAAYCDGFMYVFGGCTSTSTTFNDLWSFDLTHRKWVRPVAMGTYPSPKACATMVVYDGNLVLYGGWSHPIPYPLHQSPHYFSELHAYSLSTNRWMYIHSLGQEPEALGGHSASVVGDLMVVFGGSPRPGMGTNNLWVFNFVKTSWTLQPVACDAVPEPRYGQFQTTLDDRHILIMGGCVGQNRVYTDVWLLTLEPSSPWRWTKLTVKCPELGAPQTWCHAACRVNNLVVVVAKSNTQRHTKLVKRVRRRKRQDRRESPESSPVPPSSSSSSLSSSSSSSSSMPARDTTTERFCTALSPATSAGSGKTHNVYIHPKLQPQPKRRAPSGAATTSSMKEMTASPNAGMTKGVSTKVEQAEPGPSTEASPTVYVHSAGQSTGDSEKPSAQEHCPHFVPRSSCPVAENSTAAPGRLHSQREPSCSAMVPVASLPSNSLLALQQRLHRECLNLPDPDNHHHNPRHSRRYSGGRGMRGSAENGDESDDGDDSRDMPEGYFHRLHNRWMGGQAPEDVSRESRVSFQASPSLQAMSTETSQNLASGGASTSGASQHGDLDNVAGPNTNSSSRQQASASSHMSQPLQQPQHQPSSSQFGGNRQFQRREGHGMPSIRPNATSNRQRQLEALQRQEELLRSKSRALAAARGFQPQQQPAPPPPLSRENVPVQPQGNVVPAEGAGPVSGADGKERKGSHSKHDQGTVKSKNNHNYEDDDSDDHDSDQDPSTPTLIPTKNKMDVHVLDISKAVSEHVVRWGPISEFQPEGAPEETICCSLVEGRGELVLFGGVRRDLTGVDRGPAGVSNMAVSKLYLLRPV</sequence>
<feature type="compositionally biased region" description="Basic residues" evidence="1">
    <location>
        <begin position="561"/>
        <end position="570"/>
    </location>
</feature>
<feature type="compositionally biased region" description="Low complexity" evidence="1">
    <location>
        <begin position="641"/>
        <end position="651"/>
    </location>
</feature>
<feature type="compositionally biased region" description="Low complexity" evidence="1">
    <location>
        <begin position="762"/>
        <end position="773"/>
    </location>
</feature>
<dbReference type="SUPFAM" id="SSF81383">
    <property type="entry name" value="F-box domain"/>
    <property type="match status" value="1"/>
</dbReference>
<feature type="compositionally biased region" description="Basic and acidic residues" evidence="1">
    <location>
        <begin position="784"/>
        <end position="798"/>
    </location>
</feature>